<dbReference type="PANTHER" id="PTHR23152:SF4">
    <property type="entry name" value="2-OXOADIPATE DEHYDROGENASE COMPLEX COMPONENT E1"/>
    <property type="match status" value="1"/>
</dbReference>
<dbReference type="PIRSF" id="PIRSF000157">
    <property type="entry name" value="Oxoglu_dh_E1"/>
    <property type="match status" value="1"/>
</dbReference>
<comment type="cofactor">
    <cofactor evidence="1">
        <name>thiamine diphosphate</name>
        <dbReference type="ChEBI" id="CHEBI:58937"/>
    </cofactor>
</comment>
<evidence type="ECO:0000256" key="2">
    <source>
        <dbReference type="ARBA" id="ARBA00006936"/>
    </source>
</evidence>
<evidence type="ECO:0000256" key="3">
    <source>
        <dbReference type="ARBA" id="ARBA00022946"/>
    </source>
</evidence>
<dbReference type="GO" id="GO:0030976">
    <property type="term" value="F:thiamine pyrophosphate binding"/>
    <property type="evidence" value="ECO:0007669"/>
    <property type="project" value="InterPro"/>
</dbReference>
<evidence type="ECO:0000256" key="1">
    <source>
        <dbReference type="ARBA" id="ARBA00001964"/>
    </source>
</evidence>
<protein>
    <submittedName>
        <fullName evidence="7">Dehydrogenase E1 and transketolase domain-containing protein</fullName>
    </submittedName>
</protein>
<dbReference type="Pfam" id="PF02779">
    <property type="entry name" value="Transket_pyr"/>
    <property type="match status" value="1"/>
</dbReference>
<accession>B7S8K1</accession>
<dbReference type="InterPro" id="IPR042179">
    <property type="entry name" value="KGD_C_sf"/>
</dbReference>
<organism evidence="7">
    <name type="scientific">Glyptapanteles flavicoxis</name>
    <dbReference type="NCBI Taxonomy" id="463051"/>
    <lineage>
        <taxon>Eukaryota</taxon>
        <taxon>Metazoa</taxon>
        <taxon>Ecdysozoa</taxon>
        <taxon>Arthropoda</taxon>
        <taxon>Hexapoda</taxon>
        <taxon>Insecta</taxon>
        <taxon>Pterygota</taxon>
        <taxon>Neoptera</taxon>
        <taxon>Endopterygota</taxon>
        <taxon>Hymenoptera</taxon>
        <taxon>Apocrita</taxon>
        <taxon>Ichneumonoidea</taxon>
        <taxon>Braconidae</taxon>
        <taxon>Microgastrinae</taxon>
        <taxon>Glyptapanteles</taxon>
    </lineage>
</organism>
<dbReference type="InterPro" id="IPR031717">
    <property type="entry name" value="ODO-1/KGD_C"/>
</dbReference>
<evidence type="ECO:0000256" key="5">
    <source>
        <dbReference type="ARBA" id="ARBA00023052"/>
    </source>
</evidence>
<dbReference type="NCBIfam" id="NF006914">
    <property type="entry name" value="PRK09404.1"/>
    <property type="match status" value="1"/>
</dbReference>
<proteinExistence type="inferred from homology"/>
<feature type="domain" description="Transketolase-like pyrimidine-binding" evidence="6">
    <location>
        <begin position="574"/>
        <end position="777"/>
    </location>
</feature>
<dbReference type="Pfam" id="PF16870">
    <property type="entry name" value="OxoGdeHyase_C"/>
    <property type="match status" value="1"/>
</dbReference>
<sequence>MYCVVRIKTFITPRKKLLLKLNKFSKCDYHGKNITYGCKQKKLKHFEISENSLAARIKFSNFYRLVNAYRTYGHKQANINPIAMTRPLSSTELDPKRYGLDLNETVGFTGILNSTKDEGTVEEAVEFLNNIYCNFIGAEFNYLETQEEREWFAEQMESSENSTLDDETRKNILKEMLKSQAFDNFLGTKFVTFKRFSGEGAESMMAFFHEFFRLTAQNNLENIILGMPHRGRFNVLTGMLKFPPEQLFRKIQGCSEFPDDAVSSGDVASHFVSSVDLEVDAKKFHITMLYNPSHLEIVNPVSMGKTRAVMQETKEGGYSINPNSQWSDKTLNLQVHGDAAYAGQGVNQESLAMCAVPHFEIGGTIHMVVNNQIGFTTPSYWGRSTRYCTDLAKMISAPVLHVNGDHPEDVVRATRIAFNYQRKFRKDVFVDINCFRRWGHNELDEPIFTNPLVYKLIRSRRLVPQQYREKLETIGVVQNEECDKIIAKHTSWLNDAFKQTDSFVPPATYFTHRWAGFEQAKSTLTSWDTGVNSDLLKFIIRKSVTVDDDVDVNAGLQKSHIQARLSKLENNEPLDWSTAEAAAFGSLLYQGYNVRISGQDVGRGTFSHRHATIVDQTTGEIHVPLNHMAEGQTGQIELANSILSEEAVLGYEYGLSITSPSTLSIWEAQFGDFFNGAQIVIDTYISSGETKWMTSSGLTMLLPHGYDGAGPEHSSCRIERFLQLTDSKEHVPDGDNINMQVVNPTTPAQYFHLLRKQMIRNFRKPLVVVAPKSLLRLRSATSTLDEMGPGTQFKNVIADDLVDVSKVERVILVSGKHYYALEKQREAIGLQNAAIIRLESLCPFPIVEINEELKKYQSAKYFIWSQEEPQNMGAWSFVKPRFENLCGIRLKYSGREALATPAVGVGQIHQREATEVIVKPFMIR</sequence>
<evidence type="ECO:0000313" key="7">
    <source>
        <dbReference type="EMBL" id="ACE75226.1"/>
    </source>
</evidence>
<dbReference type="InterPro" id="IPR029061">
    <property type="entry name" value="THDP-binding"/>
</dbReference>
<dbReference type="Gene3D" id="3.40.50.970">
    <property type="match status" value="1"/>
</dbReference>
<dbReference type="Pfam" id="PF00676">
    <property type="entry name" value="E1_dh"/>
    <property type="match status" value="1"/>
</dbReference>
<reference evidence="7" key="1">
    <citation type="submission" date="2007-06" db="EMBL/GenBank/DDBJ databases">
        <title>Bracovirus Evolution: Comparative Genomics of Multiple Viral and Proviral Genomes.</title>
        <authorList>
            <person name="Desjardins C.A."/>
            <person name="Gundersen-Rindal D.E."/>
            <person name="Hostetler J.B."/>
            <person name="Tallon L.J."/>
            <person name="Utterback T.R."/>
            <person name="Fuester R.W."/>
            <person name="Schatz M.C."/>
            <person name="Pedroni M.J."/>
            <person name="Fadrosh D.W."/>
            <person name="Haas B.J."/>
            <person name="Toms B.S."/>
            <person name="Chen D."/>
            <person name="Nene V."/>
        </authorList>
    </citation>
    <scope>NUCLEOTIDE SEQUENCE</scope>
</reference>
<dbReference type="Gene3D" id="3.40.50.12470">
    <property type="match status" value="1"/>
</dbReference>
<dbReference type="NCBIfam" id="NF008907">
    <property type="entry name" value="PRK12270.1"/>
    <property type="match status" value="1"/>
</dbReference>
<dbReference type="InterPro" id="IPR011603">
    <property type="entry name" value="2oxoglutarate_DH_E1"/>
</dbReference>
<dbReference type="CDD" id="cd02016">
    <property type="entry name" value="TPP_E1_OGDC_like"/>
    <property type="match status" value="1"/>
</dbReference>
<evidence type="ECO:0000256" key="4">
    <source>
        <dbReference type="ARBA" id="ARBA00023002"/>
    </source>
</evidence>
<dbReference type="PANTHER" id="PTHR23152">
    <property type="entry name" value="2-OXOGLUTARATE DEHYDROGENASE"/>
    <property type="match status" value="1"/>
</dbReference>
<dbReference type="SUPFAM" id="SSF52518">
    <property type="entry name" value="Thiamin diphosphate-binding fold (THDP-binding)"/>
    <property type="match status" value="2"/>
</dbReference>
<evidence type="ECO:0000259" key="6">
    <source>
        <dbReference type="SMART" id="SM00861"/>
    </source>
</evidence>
<keyword evidence="3" id="KW-0809">Transit peptide</keyword>
<keyword evidence="5" id="KW-0786">Thiamine pyrophosphate</keyword>
<comment type="similarity">
    <text evidence="2">Belongs to the alpha-ketoglutarate dehydrogenase family.</text>
</comment>
<dbReference type="NCBIfam" id="TIGR00239">
    <property type="entry name" value="2oxo_dh_E1"/>
    <property type="match status" value="1"/>
</dbReference>
<gene>
    <name evidence="7" type="ORF">GFP_L6_0170</name>
</gene>
<dbReference type="SMART" id="SM00861">
    <property type="entry name" value="Transket_pyr"/>
    <property type="match status" value="1"/>
</dbReference>
<dbReference type="InterPro" id="IPR005475">
    <property type="entry name" value="Transketolase-like_Pyr-bd"/>
</dbReference>
<dbReference type="InterPro" id="IPR001017">
    <property type="entry name" value="DH_E1"/>
</dbReference>
<name>B7S8K1_9HYME</name>
<dbReference type="EMBL" id="EF710647">
    <property type="protein sequence ID" value="ACE75226.1"/>
    <property type="molecule type" value="Genomic_DNA"/>
</dbReference>
<dbReference type="Gene3D" id="3.40.50.11610">
    <property type="entry name" value="Multifunctional 2-oxoglutarate metabolism enzyme, C-terminal domain"/>
    <property type="match status" value="1"/>
</dbReference>
<dbReference type="AlphaFoldDB" id="B7S8K1"/>
<keyword evidence="4" id="KW-0560">Oxidoreductase</keyword>
<dbReference type="GO" id="GO:0016624">
    <property type="term" value="F:oxidoreductase activity, acting on the aldehyde or oxo group of donors, disulfide as acceptor"/>
    <property type="evidence" value="ECO:0007669"/>
    <property type="project" value="InterPro"/>
</dbReference>
<dbReference type="Gene3D" id="1.10.287.1150">
    <property type="entry name" value="TPP helical domain"/>
    <property type="match status" value="1"/>
</dbReference>